<feature type="site" description="Interaction with substrate tRNA" evidence="10">
    <location>
        <position position="123"/>
    </location>
</feature>
<evidence type="ECO:0000256" key="12">
    <source>
        <dbReference type="RuleBase" id="RU003784"/>
    </source>
</evidence>
<feature type="site" description="Interaction with substrate tRNA" evidence="10">
    <location>
        <position position="101"/>
    </location>
</feature>
<dbReference type="InterPro" id="IPR018022">
    <property type="entry name" value="IPT"/>
</dbReference>
<evidence type="ECO:0000256" key="7">
    <source>
        <dbReference type="ARBA" id="ARBA00022840"/>
    </source>
</evidence>
<evidence type="ECO:0000313" key="15">
    <source>
        <dbReference type="Proteomes" id="UP001596391"/>
    </source>
</evidence>
<keyword evidence="5 10" id="KW-0819">tRNA processing</keyword>
<feature type="binding site" evidence="10">
    <location>
        <begin position="10"/>
        <end position="17"/>
    </location>
    <ligand>
        <name>ATP</name>
        <dbReference type="ChEBI" id="CHEBI:30616"/>
    </ligand>
</feature>
<comment type="subunit">
    <text evidence="10">Monomer.</text>
</comment>
<evidence type="ECO:0000256" key="5">
    <source>
        <dbReference type="ARBA" id="ARBA00022694"/>
    </source>
</evidence>
<feature type="region of interest" description="Interaction with substrate tRNA" evidence="10">
    <location>
        <begin position="35"/>
        <end position="38"/>
    </location>
</feature>
<keyword evidence="4 10" id="KW-0808">Transferase</keyword>
<dbReference type="Gene3D" id="1.10.20.140">
    <property type="match status" value="1"/>
</dbReference>
<comment type="caution">
    <text evidence="10">Lacks conserved residue(s) required for the propagation of feature annotation.</text>
</comment>
<evidence type="ECO:0000256" key="13">
    <source>
        <dbReference type="RuleBase" id="RU003785"/>
    </source>
</evidence>
<evidence type="ECO:0000256" key="2">
    <source>
        <dbReference type="ARBA" id="ARBA00003213"/>
    </source>
</evidence>
<dbReference type="Pfam" id="PF01715">
    <property type="entry name" value="IPPT"/>
    <property type="match status" value="1"/>
</dbReference>
<organism evidence="14 15">
    <name type="scientific">Granulicella cerasi</name>
    <dbReference type="NCBI Taxonomy" id="741063"/>
    <lineage>
        <taxon>Bacteria</taxon>
        <taxon>Pseudomonadati</taxon>
        <taxon>Acidobacteriota</taxon>
        <taxon>Terriglobia</taxon>
        <taxon>Terriglobales</taxon>
        <taxon>Acidobacteriaceae</taxon>
        <taxon>Granulicella</taxon>
    </lineage>
</organism>
<dbReference type="InterPro" id="IPR039657">
    <property type="entry name" value="Dimethylallyltransferase"/>
</dbReference>
<keyword evidence="8 10" id="KW-0460">Magnesium</keyword>
<dbReference type="SUPFAM" id="SSF52540">
    <property type="entry name" value="P-loop containing nucleoside triphosphate hydrolases"/>
    <property type="match status" value="2"/>
</dbReference>
<evidence type="ECO:0000256" key="9">
    <source>
        <dbReference type="ARBA" id="ARBA00049563"/>
    </source>
</evidence>
<keyword evidence="7 10" id="KW-0067">ATP-binding</keyword>
<dbReference type="RefSeq" id="WP_263370352.1">
    <property type="nucleotide sequence ID" value="NZ_JAGSYD010000001.1"/>
</dbReference>
<name>A0ABW1ZC27_9BACT</name>
<evidence type="ECO:0000256" key="6">
    <source>
        <dbReference type="ARBA" id="ARBA00022741"/>
    </source>
</evidence>
<gene>
    <name evidence="10 14" type="primary">miaA</name>
    <name evidence="14" type="ORF">ACFQBQ_14110</name>
</gene>
<dbReference type="HAMAP" id="MF_00185">
    <property type="entry name" value="IPP_trans"/>
    <property type="match status" value="1"/>
</dbReference>
<sequence length="312" mass="34041">MVKPLIVLAGPTASGKTALSLLLAETFGGEIVSCDSVAVYRMLDVGSAKPSAAERARVPHHGLDLYDPNEHPTAGDYARHARATLDDITRRGKLPIIAGGTGLYLRATLEGLAPAPLRNEPLRDKLRARAEKHGSAYIHRVLQRLDARAAAAIHANDTPKIIRSIEVTLAGRAPQTEQWLSGRDALQGFRVLKLGLNPPRPLLYERINVRAAQMFDRGLLQETDAIRAQYGADARALTTLGYLQALAVLQGSLDLPEAIAQVQQGHRNYAKRQMTWFRRDGEMHFLNGPGDDDAVQQAALDTVRSFLAADEN</sequence>
<dbReference type="PANTHER" id="PTHR11088:SF60">
    <property type="entry name" value="TRNA DIMETHYLALLYLTRANSFERASE"/>
    <property type="match status" value="1"/>
</dbReference>
<dbReference type="PANTHER" id="PTHR11088">
    <property type="entry name" value="TRNA DIMETHYLALLYLTRANSFERASE"/>
    <property type="match status" value="1"/>
</dbReference>
<evidence type="ECO:0000256" key="3">
    <source>
        <dbReference type="ARBA" id="ARBA00005842"/>
    </source>
</evidence>
<accession>A0ABW1ZC27</accession>
<evidence type="ECO:0000256" key="8">
    <source>
        <dbReference type="ARBA" id="ARBA00022842"/>
    </source>
</evidence>
<dbReference type="EC" id="2.5.1.75" evidence="10"/>
<comment type="function">
    <text evidence="2 10 12">Catalyzes the transfer of a dimethylallyl group onto the adenine at position 37 in tRNAs that read codons beginning with uridine, leading to the formation of N6-(dimethylallyl)adenosine (i(6)A).</text>
</comment>
<evidence type="ECO:0000256" key="4">
    <source>
        <dbReference type="ARBA" id="ARBA00022679"/>
    </source>
</evidence>
<keyword evidence="15" id="KW-1185">Reference proteome</keyword>
<evidence type="ECO:0000256" key="11">
    <source>
        <dbReference type="RuleBase" id="RU003783"/>
    </source>
</evidence>
<comment type="cofactor">
    <cofactor evidence="1 10">
        <name>Mg(2+)</name>
        <dbReference type="ChEBI" id="CHEBI:18420"/>
    </cofactor>
</comment>
<comment type="catalytic activity">
    <reaction evidence="9 10 11">
        <text>adenosine(37) in tRNA + dimethylallyl diphosphate = N(6)-dimethylallyladenosine(37) in tRNA + diphosphate</text>
        <dbReference type="Rhea" id="RHEA:26482"/>
        <dbReference type="Rhea" id="RHEA-COMP:10162"/>
        <dbReference type="Rhea" id="RHEA-COMP:10375"/>
        <dbReference type="ChEBI" id="CHEBI:33019"/>
        <dbReference type="ChEBI" id="CHEBI:57623"/>
        <dbReference type="ChEBI" id="CHEBI:74411"/>
        <dbReference type="ChEBI" id="CHEBI:74415"/>
        <dbReference type="EC" id="2.5.1.75"/>
    </reaction>
</comment>
<comment type="caution">
    <text evidence="14">The sequence shown here is derived from an EMBL/GenBank/DDBJ whole genome shotgun (WGS) entry which is preliminary data.</text>
</comment>
<dbReference type="Gene3D" id="3.40.50.300">
    <property type="entry name" value="P-loop containing nucleotide triphosphate hydrolases"/>
    <property type="match status" value="1"/>
</dbReference>
<evidence type="ECO:0000313" key="14">
    <source>
        <dbReference type="EMBL" id="MFC6646699.1"/>
    </source>
</evidence>
<dbReference type="InterPro" id="IPR027417">
    <property type="entry name" value="P-loop_NTPase"/>
</dbReference>
<keyword evidence="6 10" id="KW-0547">Nucleotide-binding</keyword>
<proteinExistence type="inferred from homology"/>
<dbReference type="Proteomes" id="UP001596391">
    <property type="component" value="Unassembled WGS sequence"/>
</dbReference>
<reference evidence="15" key="1">
    <citation type="journal article" date="2019" name="Int. J. Syst. Evol. Microbiol.">
        <title>The Global Catalogue of Microorganisms (GCM) 10K type strain sequencing project: providing services to taxonomists for standard genome sequencing and annotation.</title>
        <authorList>
            <consortium name="The Broad Institute Genomics Platform"/>
            <consortium name="The Broad Institute Genome Sequencing Center for Infectious Disease"/>
            <person name="Wu L."/>
            <person name="Ma J."/>
        </authorList>
    </citation>
    <scope>NUCLEOTIDE SEQUENCE [LARGE SCALE GENOMIC DNA]</scope>
    <source>
        <strain evidence="15">CGMCC 1.16026</strain>
    </source>
</reference>
<evidence type="ECO:0000256" key="10">
    <source>
        <dbReference type="HAMAP-Rule" id="MF_00185"/>
    </source>
</evidence>
<feature type="binding site" evidence="10">
    <location>
        <begin position="12"/>
        <end position="17"/>
    </location>
    <ligand>
        <name>substrate</name>
    </ligand>
</feature>
<comment type="similarity">
    <text evidence="3 10 13">Belongs to the IPP transferase family.</text>
</comment>
<protein>
    <recommendedName>
        <fullName evidence="10">tRNA dimethylallyltransferase</fullName>
        <ecNumber evidence="10">2.5.1.75</ecNumber>
    </recommendedName>
    <alternativeName>
        <fullName evidence="10">Dimethylallyl diphosphate:tRNA dimethylallyltransferase</fullName>
        <shortName evidence="10">DMAPP:tRNA dimethylallyltransferase</shortName>
        <shortName evidence="10">DMATase</shortName>
    </alternativeName>
    <alternativeName>
        <fullName evidence="10">Isopentenyl-diphosphate:tRNA isopentenyltransferase</fullName>
        <shortName evidence="10">IPP transferase</shortName>
        <shortName evidence="10">IPPT</shortName>
        <shortName evidence="10">IPTase</shortName>
    </alternativeName>
</protein>
<dbReference type="GO" id="GO:0052381">
    <property type="term" value="F:tRNA dimethylallyltransferase activity"/>
    <property type="evidence" value="ECO:0007669"/>
    <property type="project" value="UniProtKB-EC"/>
</dbReference>
<dbReference type="EMBL" id="JBHSWI010000001">
    <property type="protein sequence ID" value="MFC6646699.1"/>
    <property type="molecule type" value="Genomic_DNA"/>
</dbReference>
<evidence type="ECO:0000256" key="1">
    <source>
        <dbReference type="ARBA" id="ARBA00001946"/>
    </source>
</evidence>
<dbReference type="NCBIfam" id="TIGR00174">
    <property type="entry name" value="miaA"/>
    <property type="match status" value="1"/>
</dbReference>